<accession>A0A1Y6CPY1</accession>
<dbReference type="EC" id="2.1.2.2" evidence="2"/>
<evidence type="ECO:0000256" key="4">
    <source>
        <dbReference type="ARBA" id="ARBA00022755"/>
    </source>
</evidence>
<dbReference type="SUPFAM" id="SSF53328">
    <property type="entry name" value="Formyltransferase"/>
    <property type="match status" value="1"/>
</dbReference>
<dbReference type="InterPro" id="IPR002376">
    <property type="entry name" value="Formyl_transf_N"/>
</dbReference>
<dbReference type="STRING" id="1513793.SAMN06296036_12525"/>
<dbReference type="GO" id="GO:0006189">
    <property type="term" value="P:'de novo' IMP biosynthetic process"/>
    <property type="evidence" value="ECO:0007669"/>
    <property type="project" value="TreeGrafter"/>
</dbReference>
<dbReference type="AlphaFoldDB" id="A0A1Y6CPY1"/>
<evidence type="ECO:0000313" key="10">
    <source>
        <dbReference type="EMBL" id="SMF69565.1"/>
    </source>
</evidence>
<dbReference type="Pfam" id="PF00551">
    <property type="entry name" value="Formyl_trans_N"/>
    <property type="match status" value="1"/>
</dbReference>
<dbReference type="PANTHER" id="PTHR43369:SF2">
    <property type="entry name" value="PHOSPHORIBOSYLGLYCINAMIDE FORMYLTRANSFERASE"/>
    <property type="match status" value="1"/>
</dbReference>
<gene>
    <name evidence="10" type="ORF">SAMN06296036_12525</name>
</gene>
<dbReference type="PANTHER" id="PTHR43369">
    <property type="entry name" value="PHOSPHORIBOSYLGLYCINAMIDE FORMYLTRANSFERASE"/>
    <property type="match status" value="1"/>
</dbReference>
<keyword evidence="4" id="KW-0658">Purine biosynthesis</keyword>
<dbReference type="Gene3D" id="3.40.50.170">
    <property type="entry name" value="Formyl transferase, N-terminal domain"/>
    <property type="match status" value="1"/>
</dbReference>
<protein>
    <recommendedName>
        <fullName evidence="2">phosphoribosylglycinamide formyltransferase 1</fullName>
        <ecNumber evidence="2">2.1.2.2</ecNumber>
    </recommendedName>
    <alternativeName>
        <fullName evidence="7">5'-phosphoribosylglycinamide transformylase</fullName>
    </alternativeName>
    <alternativeName>
        <fullName evidence="6">GAR transformylase</fullName>
    </alternativeName>
</protein>
<evidence type="ECO:0000256" key="5">
    <source>
        <dbReference type="ARBA" id="ARBA00038440"/>
    </source>
</evidence>
<dbReference type="EMBL" id="FWZT01000025">
    <property type="protein sequence ID" value="SMF69565.1"/>
    <property type="molecule type" value="Genomic_DNA"/>
</dbReference>
<keyword evidence="11" id="KW-1185">Reference proteome</keyword>
<dbReference type="InterPro" id="IPR036477">
    <property type="entry name" value="Formyl_transf_N_sf"/>
</dbReference>
<evidence type="ECO:0000256" key="1">
    <source>
        <dbReference type="ARBA" id="ARBA00005054"/>
    </source>
</evidence>
<organism evidence="10 11">
    <name type="scientific">Pseudobacteriovorax antillogorgiicola</name>
    <dbReference type="NCBI Taxonomy" id="1513793"/>
    <lineage>
        <taxon>Bacteria</taxon>
        <taxon>Pseudomonadati</taxon>
        <taxon>Bdellovibrionota</taxon>
        <taxon>Oligoflexia</taxon>
        <taxon>Oligoflexales</taxon>
        <taxon>Pseudobacteriovoracaceae</taxon>
        <taxon>Pseudobacteriovorax</taxon>
    </lineage>
</organism>
<evidence type="ECO:0000256" key="7">
    <source>
        <dbReference type="ARBA" id="ARBA00041682"/>
    </source>
</evidence>
<dbReference type="GO" id="GO:0004644">
    <property type="term" value="F:phosphoribosylglycinamide formyltransferase activity"/>
    <property type="evidence" value="ECO:0007669"/>
    <property type="project" value="UniProtKB-EC"/>
</dbReference>
<keyword evidence="3 10" id="KW-0808">Transferase</keyword>
<dbReference type="InterPro" id="IPR001555">
    <property type="entry name" value="GART_AS"/>
</dbReference>
<evidence type="ECO:0000256" key="2">
    <source>
        <dbReference type="ARBA" id="ARBA00012254"/>
    </source>
</evidence>
<comment type="similarity">
    <text evidence="5">Belongs to the GART family.</text>
</comment>
<proteinExistence type="inferred from homology"/>
<comment type="pathway">
    <text evidence="1">Purine metabolism; IMP biosynthesis via de novo pathway; N(2)-formyl-N(1)-(5-phospho-D-ribosyl)glycinamide from N(1)-(5-phospho-D-ribosyl)glycinamide (10-formyl THF route): step 1/1.</text>
</comment>
<evidence type="ECO:0000256" key="3">
    <source>
        <dbReference type="ARBA" id="ARBA00022679"/>
    </source>
</evidence>
<name>A0A1Y6CPY1_9BACT</name>
<comment type="catalytic activity">
    <reaction evidence="8">
        <text>N(1)-(5-phospho-beta-D-ribosyl)glycinamide + (6R)-10-formyltetrahydrofolate = N(2)-formyl-N(1)-(5-phospho-beta-D-ribosyl)glycinamide + (6S)-5,6,7,8-tetrahydrofolate + H(+)</text>
        <dbReference type="Rhea" id="RHEA:15053"/>
        <dbReference type="ChEBI" id="CHEBI:15378"/>
        <dbReference type="ChEBI" id="CHEBI:57453"/>
        <dbReference type="ChEBI" id="CHEBI:143788"/>
        <dbReference type="ChEBI" id="CHEBI:147286"/>
        <dbReference type="ChEBI" id="CHEBI:195366"/>
        <dbReference type="EC" id="2.1.2.2"/>
    </reaction>
</comment>
<dbReference type="GO" id="GO:0005737">
    <property type="term" value="C:cytoplasm"/>
    <property type="evidence" value="ECO:0007669"/>
    <property type="project" value="TreeGrafter"/>
</dbReference>
<evidence type="ECO:0000256" key="8">
    <source>
        <dbReference type="ARBA" id="ARBA00047664"/>
    </source>
</evidence>
<feature type="domain" description="Formyl transferase N-terminal" evidence="9">
    <location>
        <begin position="6"/>
        <end position="183"/>
    </location>
</feature>
<dbReference type="PROSITE" id="PS00373">
    <property type="entry name" value="GART"/>
    <property type="match status" value="1"/>
</dbReference>
<evidence type="ECO:0000313" key="11">
    <source>
        <dbReference type="Proteomes" id="UP000192907"/>
    </source>
</evidence>
<dbReference type="Proteomes" id="UP000192907">
    <property type="component" value="Unassembled WGS sequence"/>
</dbReference>
<sequence>MSKIPVAVAISGGGRTLKNLLEQQHSRAYEVAAVISSSTLCAGNQIAIDHKLPLLVCDFSAKGQEQAQTQVGDFLNEHHIAWIALAGFLKPFPVLQAFERRIINIHPALLPRYGGKGMYGMNVHRAVLDAGDSISGATIHYVTEKYDEGQIISQATVDVSDAQDAEGIAKQVFAAECRLYPYTLDLLVKGETPDHLVIESQRKTDD</sequence>
<evidence type="ECO:0000259" key="9">
    <source>
        <dbReference type="Pfam" id="PF00551"/>
    </source>
</evidence>
<evidence type="ECO:0000256" key="6">
    <source>
        <dbReference type="ARBA" id="ARBA00041324"/>
    </source>
</evidence>
<dbReference type="RefSeq" id="WP_159455630.1">
    <property type="nucleotide sequence ID" value="NZ_FWZT01000025.1"/>
</dbReference>
<reference evidence="11" key="1">
    <citation type="submission" date="2017-04" db="EMBL/GenBank/DDBJ databases">
        <authorList>
            <person name="Varghese N."/>
            <person name="Submissions S."/>
        </authorList>
    </citation>
    <scope>NUCLEOTIDE SEQUENCE [LARGE SCALE GENOMIC DNA]</scope>
    <source>
        <strain evidence="11">RKEM611</strain>
    </source>
</reference>